<gene>
    <name evidence="1" type="ORF">U14_02714</name>
</gene>
<name>A0A081BM54_9BACT</name>
<sequence>MITTNLLSVLELAKASLPDSLVDAEGYALLALAAERLPFELATFWGFECRLGEASAKMDILFEIKRQSQGRNILAGEMPSTLDALCAQWPAWKNLRRFATLWANPHHAFSTHIRNLWLEFDTAAIDDPSQADEILSRPCIFFGPNAKTLQKEQDAHLICEALSALENPIYHEDALNALIKELPGEARIFQIGIMLSRPNPGLRVCVYPLTAEEIPVWLRAVGWQGNPENIADILRQLPQGLESFAMNINLMPDGPAEKIGVECYMNWLENDPKQWIPLLDATAAMHLCLPSKYQGILDFQGMTHFPKDWPRPAEGIAYQFLLRKIHHIKLSITSGQAKEAKAYLALSHPGLNANAIFSKNAGGAWLVE</sequence>
<accession>A0A081BM54</accession>
<dbReference type="HOGENOM" id="CLU_055262_0_0_0"/>
<evidence type="ECO:0000313" key="2">
    <source>
        <dbReference type="Proteomes" id="UP000030700"/>
    </source>
</evidence>
<evidence type="ECO:0000313" key="1">
    <source>
        <dbReference type="EMBL" id="GAK51470.1"/>
    </source>
</evidence>
<dbReference type="STRING" id="1499966.U14_02714"/>
<reference evidence="1" key="1">
    <citation type="journal article" date="2015" name="PeerJ">
        <title>First genomic representation of candidate bacterial phylum KSB3 points to enhanced environmental sensing as a trigger of wastewater bulking.</title>
        <authorList>
            <person name="Sekiguchi Y."/>
            <person name="Ohashi A."/>
            <person name="Parks D.H."/>
            <person name="Yamauchi T."/>
            <person name="Tyson G.W."/>
            <person name="Hugenholtz P."/>
        </authorList>
    </citation>
    <scope>NUCLEOTIDE SEQUENCE [LARGE SCALE GENOMIC DNA]</scope>
</reference>
<organism evidence="1">
    <name type="scientific">Candidatus Moduliflexus flocculans</name>
    <dbReference type="NCBI Taxonomy" id="1499966"/>
    <lineage>
        <taxon>Bacteria</taxon>
        <taxon>Candidatus Moduliflexota</taxon>
        <taxon>Candidatus Moduliflexia</taxon>
        <taxon>Candidatus Moduliflexales</taxon>
        <taxon>Candidatus Moduliflexaceae</taxon>
    </lineage>
</organism>
<dbReference type="Proteomes" id="UP000030700">
    <property type="component" value="Unassembled WGS sequence"/>
</dbReference>
<keyword evidence="2" id="KW-1185">Reference proteome</keyword>
<dbReference type="AlphaFoldDB" id="A0A081BM54"/>
<dbReference type="EMBL" id="DF820457">
    <property type="protein sequence ID" value="GAK51470.1"/>
    <property type="molecule type" value="Genomic_DNA"/>
</dbReference>
<proteinExistence type="predicted"/>
<protein>
    <submittedName>
        <fullName evidence="1">Uncharacterized protein</fullName>
    </submittedName>
</protein>